<name>A0ABM0KB45_APLCA</name>
<feature type="region of interest" description="Disordered" evidence="2">
    <location>
        <begin position="11"/>
        <end position="36"/>
    </location>
</feature>
<accession>A0ABM0KB45</accession>
<evidence type="ECO:0000256" key="2">
    <source>
        <dbReference type="SAM" id="MobiDB-lite"/>
    </source>
</evidence>
<reference evidence="6" key="1">
    <citation type="submission" date="2025-08" db="UniProtKB">
        <authorList>
            <consortium name="RefSeq"/>
        </authorList>
    </citation>
    <scope>IDENTIFICATION</scope>
</reference>
<dbReference type="Gene3D" id="3.30.1360.230">
    <property type="entry name" value="Sufu, C-terminal domain"/>
    <property type="match status" value="1"/>
</dbReference>
<protein>
    <recommendedName>
        <fullName evidence="1">Suppressor of fused homolog</fullName>
    </recommendedName>
</protein>
<keyword evidence="5" id="KW-1185">Reference proteome</keyword>
<evidence type="ECO:0000313" key="5">
    <source>
        <dbReference type="Proteomes" id="UP000694888"/>
    </source>
</evidence>
<dbReference type="RefSeq" id="XP_005113346.2">
    <property type="nucleotide sequence ID" value="XM_005113289.3"/>
</dbReference>
<dbReference type="GeneID" id="101858244"/>
<gene>
    <name evidence="6" type="primary">LOC101858244</name>
</gene>
<dbReference type="PANTHER" id="PTHR10928:SF2">
    <property type="entry name" value="SUPPRESSOR OF FUSED HOMOLOG"/>
    <property type="match status" value="1"/>
</dbReference>
<sequence>MYLNMAESYACPTNDSGSSHSDSDQVNQDQNNGMQEAEGTNQFSHSFDDIHYGFDAIDRACRNLYPEPHNPAMISSPAIKMWEGGVYPLDYVKVFLHAGQVGLSVPPHWHFVTYGLTDLYGDGRVHQFTGRHEDSGYGFELTFRLLAGEGSEPPEWPITLLNNLARYVFNTGVGFREFDHIPWHGPLDRELPGGDINKSLPVYRCQSEVNAMLVVEDPELPCLDTPHGQLTFLQVVGITDMEFLYARSWKSRAVVDKLLDHPQVGPLLVTDADRKLSIFDVDLGLLADFHDKMEEEGTNLGRVTAHVRWSVPEHLLNDREPLGLLKDTLGCEVSDDHNPPVYRVDTATAYFEPGAAELLPLMVKGRLRHGSSFTLASVGCPRNVNLQAIQFVPEGEDGHLVNRGNPMVVVGGLLQIMCTEDTIREMSHHFSSLELITKSKERLPLEYVLSQLQLTVHVMMFPARHTPLVSAGVSDDTVQVARHTPLVSAGVSDDTVQVAR</sequence>
<dbReference type="SUPFAM" id="SSF103359">
    <property type="entry name" value="Suppressor of Fused, N-terminal domain"/>
    <property type="match status" value="1"/>
</dbReference>
<evidence type="ECO:0000256" key="1">
    <source>
        <dbReference type="PIRNR" id="PIRNR011844"/>
    </source>
</evidence>
<dbReference type="InterPro" id="IPR020941">
    <property type="entry name" value="SUFU-like_domain"/>
</dbReference>
<dbReference type="InterPro" id="IPR038489">
    <property type="entry name" value="SUFU_C_sf"/>
</dbReference>
<comment type="subcellular location">
    <subcellularLocation>
        <location evidence="1">Cytoplasm</location>
    </subcellularLocation>
    <subcellularLocation>
        <location evidence="1">Nucleus</location>
    </subcellularLocation>
</comment>
<keyword evidence="1" id="KW-0963">Cytoplasm</keyword>
<evidence type="ECO:0000313" key="6">
    <source>
        <dbReference type="RefSeq" id="XP_005113346.2"/>
    </source>
</evidence>
<dbReference type="Pfam" id="PF05076">
    <property type="entry name" value="SUFU"/>
    <property type="match status" value="1"/>
</dbReference>
<proteinExistence type="inferred from homology"/>
<evidence type="ECO:0000259" key="4">
    <source>
        <dbReference type="Pfam" id="PF12470"/>
    </source>
</evidence>
<dbReference type="PIRSF" id="PIRSF011844">
    <property type="entry name" value="Suppressor_of_fused_protein"/>
    <property type="match status" value="1"/>
</dbReference>
<organism evidence="5 6">
    <name type="scientific">Aplysia californica</name>
    <name type="common">California sea hare</name>
    <dbReference type="NCBI Taxonomy" id="6500"/>
    <lineage>
        <taxon>Eukaryota</taxon>
        <taxon>Metazoa</taxon>
        <taxon>Spiralia</taxon>
        <taxon>Lophotrochozoa</taxon>
        <taxon>Mollusca</taxon>
        <taxon>Gastropoda</taxon>
        <taxon>Heterobranchia</taxon>
        <taxon>Euthyneura</taxon>
        <taxon>Tectipleura</taxon>
        <taxon>Aplysiida</taxon>
        <taxon>Aplysioidea</taxon>
        <taxon>Aplysiidae</taxon>
        <taxon>Aplysia</taxon>
    </lineage>
</organism>
<feature type="non-terminal residue" evidence="6">
    <location>
        <position position="500"/>
    </location>
</feature>
<evidence type="ECO:0000259" key="3">
    <source>
        <dbReference type="Pfam" id="PF05076"/>
    </source>
</evidence>
<dbReference type="Proteomes" id="UP000694888">
    <property type="component" value="Unplaced"/>
</dbReference>
<dbReference type="InterPro" id="IPR037181">
    <property type="entry name" value="SUFU_N"/>
</dbReference>
<comment type="similarity">
    <text evidence="1">Belongs to the SUFU family.</text>
</comment>
<keyword evidence="1" id="KW-0539">Nucleus</keyword>
<dbReference type="Pfam" id="PF12470">
    <property type="entry name" value="SUFU_C"/>
    <property type="match status" value="1"/>
</dbReference>
<dbReference type="InterPro" id="IPR007768">
    <property type="entry name" value="Suppressor_of_fused"/>
</dbReference>
<feature type="domain" description="Suppressor of fused-like" evidence="3">
    <location>
        <begin position="88"/>
        <end position="275"/>
    </location>
</feature>
<feature type="domain" description="Suppressor of fused C-terminal" evidence="4">
    <location>
        <begin position="345"/>
        <end position="457"/>
    </location>
</feature>
<dbReference type="InterPro" id="IPR024314">
    <property type="entry name" value="SUFU_C"/>
</dbReference>
<dbReference type="InterPro" id="IPR016591">
    <property type="entry name" value="Suppressor_of_fused_euk"/>
</dbReference>
<dbReference type="PANTHER" id="PTHR10928">
    <property type="entry name" value="SUPPRESSOR OF FUSED"/>
    <property type="match status" value="1"/>
</dbReference>